<evidence type="ECO:0000313" key="10">
    <source>
        <dbReference type="Proteomes" id="UP000238605"/>
    </source>
</evidence>
<organism evidence="9 10">
    <name type="scientific">Caldimonas caldifontis</name>
    <dbReference type="NCBI Taxonomy" id="1452508"/>
    <lineage>
        <taxon>Bacteria</taxon>
        <taxon>Pseudomonadati</taxon>
        <taxon>Pseudomonadota</taxon>
        <taxon>Betaproteobacteria</taxon>
        <taxon>Burkholderiales</taxon>
        <taxon>Sphaerotilaceae</taxon>
        <taxon>Caldimonas</taxon>
    </lineage>
</organism>
<keyword evidence="9" id="KW-0966">Cell projection</keyword>
<dbReference type="AlphaFoldDB" id="A0A2S5SYV4"/>
<dbReference type="RefSeq" id="WP_104300846.1">
    <property type="nucleotide sequence ID" value="NZ_PSNX01000002.1"/>
</dbReference>
<dbReference type="Pfam" id="PF06429">
    <property type="entry name" value="Flg_bbr_C"/>
    <property type="match status" value="1"/>
</dbReference>
<dbReference type="GO" id="GO:0009424">
    <property type="term" value="C:bacterial-type flagellum hook"/>
    <property type="evidence" value="ECO:0007669"/>
    <property type="project" value="TreeGrafter"/>
</dbReference>
<dbReference type="NCBIfam" id="NF004238">
    <property type="entry name" value="PRK05682.1-1"/>
    <property type="match status" value="1"/>
</dbReference>
<protein>
    <recommendedName>
        <fullName evidence="3 5">Flagellar hook protein FlgE</fullName>
    </recommendedName>
</protein>
<evidence type="ECO:0000256" key="3">
    <source>
        <dbReference type="ARBA" id="ARBA00019015"/>
    </source>
</evidence>
<comment type="subcellular location">
    <subcellularLocation>
        <location evidence="1 5">Bacterial flagellum basal body</location>
    </subcellularLocation>
</comment>
<dbReference type="Pfam" id="PF00460">
    <property type="entry name" value="Flg_bb_rod"/>
    <property type="match status" value="1"/>
</dbReference>
<keyword evidence="10" id="KW-1185">Reference proteome</keyword>
<dbReference type="InterPro" id="IPR020013">
    <property type="entry name" value="Flagellar_FlgE/F/G"/>
</dbReference>
<dbReference type="InterPro" id="IPR001444">
    <property type="entry name" value="Flag_bb_rod_N"/>
</dbReference>
<evidence type="ECO:0000256" key="5">
    <source>
        <dbReference type="RuleBase" id="RU362116"/>
    </source>
</evidence>
<dbReference type="InterPro" id="IPR037058">
    <property type="entry name" value="Falgellar_hook_FlgE_sf"/>
</dbReference>
<dbReference type="PANTHER" id="PTHR30435:SF1">
    <property type="entry name" value="FLAGELLAR HOOK PROTEIN FLGE"/>
    <property type="match status" value="1"/>
</dbReference>
<feature type="domain" description="Flagellar basal body rod protein N-terminal" evidence="6">
    <location>
        <begin position="6"/>
        <end position="33"/>
    </location>
</feature>
<dbReference type="PANTHER" id="PTHR30435">
    <property type="entry name" value="FLAGELLAR PROTEIN"/>
    <property type="match status" value="1"/>
</dbReference>
<dbReference type="Gene3D" id="2.60.98.20">
    <property type="entry name" value="Flagellar hook protein FlgE"/>
    <property type="match status" value="1"/>
</dbReference>
<dbReference type="GO" id="GO:0005829">
    <property type="term" value="C:cytosol"/>
    <property type="evidence" value="ECO:0007669"/>
    <property type="project" value="TreeGrafter"/>
</dbReference>
<sequence length="451" mass="46487">MGFQQGLSGLNASSKNLDVIGNNVANAGTFGAKSSRAEFADMYAAAMNGTGANNIGIGVNLAAVAQQFTQGNITTTENPLDLAINGAGFFQVADVARDPNAAPNTAPTMDGPPMYTRNGQFKVNRNGYIENNQKQVLLGYVADANGVIAPQQARPIQLPTAGINPQATTGIDLEFNLDSRSAITVPATGGINFNDPTTFNNATSVTLFDAMGQDVAVTYYFQKTAANTWDVYATANGNSLMTNGAGDAMPVATINYPPTSGGNPTAGGGGSIAYYMGGGGTSLDGRIPIDVPATVRPDGSSTLPIAGIQLNMGNSTQYGTTFGVTDLTQNGFAAGQLVGVSIDNSGVIMARFSNGQSRPAGQIELATFRNPQGLQPLGGNIWAATYASGDPTVSTPGSGNMGVLQAGALEESNVDLTAELVNMITAQRAYQANAQTIRTQDQVLQTLVSLR</sequence>
<evidence type="ECO:0000256" key="2">
    <source>
        <dbReference type="ARBA" id="ARBA00009677"/>
    </source>
</evidence>
<dbReference type="SUPFAM" id="SSF117143">
    <property type="entry name" value="Flagellar hook protein flgE"/>
    <property type="match status" value="1"/>
</dbReference>
<keyword evidence="9" id="KW-0969">Cilium</keyword>
<dbReference type="Proteomes" id="UP000238605">
    <property type="component" value="Unassembled WGS sequence"/>
</dbReference>
<evidence type="ECO:0000259" key="6">
    <source>
        <dbReference type="Pfam" id="PF00460"/>
    </source>
</evidence>
<reference evidence="9 10" key="1">
    <citation type="submission" date="2018-02" db="EMBL/GenBank/DDBJ databases">
        <title>Reclassifiation of [Polyangium] brachysporum DSM 7029 as Guopingzhaonella breviflexa gen. nov., sp. nov., a member of the family Comamonadaceae.</title>
        <authorList>
            <person name="Tang B."/>
        </authorList>
    </citation>
    <scope>NUCLEOTIDE SEQUENCE [LARGE SCALE GENOMIC DNA]</scope>
    <source>
        <strain evidence="9 10">BCRC 80649</strain>
    </source>
</reference>
<dbReference type="OrthoDB" id="8578401at2"/>
<gene>
    <name evidence="9" type="primary">flgE</name>
    <name evidence="9" type="ORF">C1704_02985</name>
</gene>
<name>A0A2S5SYV4_9BURK</name>
<feature type="domain" description="Flagellar basal-body/hook protein C-terminal" evidence="7">
    <location>
        <begin position="405"/>
        <end position="450"/>
    </location>
</feature>
<comment type="function">
    <text evidence="5">A flexible structure which links the flagellar filament to the drive apparatus in the basal body.</text>
</comment>
<evidence type="ECO:0000259" key="8">
    <source>
        <dbReference type="Pfam" id="PF07559"/>
    </source>
</evidence>
<dbReference type="GO" id="GO:0009425">
    <property type="term" value="C:bacterial-type flagellum basal body"/>
    <property type="evidence" value="ECO:0007669"/>
    <property type="project" value="UniProtKB-SubCell"/>
</dbReference>
<keyword evidence="9" id="KW-0282">Flagellum</keyword>
<evidence type="ECO:0000256" key="4">
    <source>
        <dbReference type="ARBA" id="ARBA00023143"/>
    </source>
</evidence>
<proteinExistence type="inferred from homology"/>
<dbReference type="InterPro" id="IPR037925">
    <property type="entry name" value="FlgE/F/G-like"/>
</dbReference>
<dbReference type="Pfam" id="PF07559">
    <property type="entry name" value="FlgE_D2"/>
    <property type="match status" value="1"/>
</dbReference>
<dbReference type="InterPro" id="IPR010930">
    <property type="entry name" value="Flg_bb/hook_C_dom"/>
</dbReference>
<dbReference type="GO" id="GO:0071978">
    <property type="term" value="P:bacterial-type flagellum-dependent swarming motility"/>
    <property type="evidence" value="ECO:0007669"/>
    <property type="project" value="TreeGrafter"/>
</dbReference>
<accession>A0A2S5SYV4</accession>
<evidence type="ECO:0000256" key="1">
    <source>
        <dbReference type="ARBA" id="ARBA00004117"/>
    </source>
</evidence>
<evidence type="ECO:0000313" key="9">
    <source>
        <dbReference type="EMBL" id="PPE67839.1"/>
    </source>
</evidence>
<dbReference type="NCBIfam" id="TIGR03506">
    <property type="entry name" value="FlgEFG_subfam"/>
    <property type="match status" value="1"/>
</dbReference>
<comment type="caution">
    <text evidence="9">The sequence shown here is derived from an EMBL/GenBank/DDBJ whole genome shotgun (WGS) entry which is preliminary data.</text>
</comment>
<evidence type="ECO:0000259" key="7">
    <source>
        <dbReference type="Pfam" id="PF06429"/>
    </source>
</evidence>
<comment type="similarity">
    <text evidence="2 5">Belongs to the flagella basal body rod proteins family.</text>
</comment>
<feature type="domain" description="Flagellar hook protein FlgE D2" evidence="8">
    <location>
        <begin position="176"/>
        <end position="332"/>
    </location>
</feature>
<keyword evidence="4 5" id="KW-0975">Bacterial flagellum</keyword>
<dbReference type="EMBL" id="PSNX01000002">
    <property type="protein sequence ID" value="PPE67839.1"/>
    <property type="molecule type" value="Genomic_DNA"/>
</dbReference>
<dbReference type="InterPro" id="IPR011491">
    <property type="entry name" value="FlgE_D2"/>
</dbReference>